<dbReference type="InterPro" id="IPR036322">
    <property type="entry name" value="WD40_repeat_dom_sf"/>
</dbReference>
<dbReference type="SMART" id="SM00320">
    <property type="entry name" value="WD40"/>
    <property type="match status" value="4"/>
</dbReference>
<dbReference type="AlphaFoldDB" id="A0A9P6FW95"/>
<keyword evidence="2" id="KW-0677">Repeat</keyword>
<dbReference type="PANTHER" id="PTHR16017:SF0">
    <property type="entry name" value="WD REPEAT-CONTAINING PROTEIN 70"/>
    <property type="match status" value="1"/>
</dbReference>
<gene>
    <name evidence="5" type="ORF">BGW38_000082</name>
</gene>
<sequence length="558" mass="62036">MDDSDFAKYFPTSFGKSTSKPKPEHKKAAKTSRDDDDDPLRAFLPTSFGQKKEPAGFKHSGRVTQDKPTKQTRDEKNFPSLDASEASKPVVSDSGSAATSPKKATGSESKNSNVSDSDDDDDDDDSNEALPSSLVLPITHEISLHEHSKTISAMALDPAGARLVTGGYDFNLCFWDFAGMDTRFRPFRSMEPCGAHQIHDLKYSNSGDKVLIISGELKARLYDRNGVEIADYQKGDPYIRDLRLTSGHVAALTAGAWHPYVKDRFVTSSNDGTIRLWDVENVRKQAEVIMYKTKERGGRTSVSAVTYSSDGKLIAGVWDTRNLKHPLVIAEDIPSLNSEANVIFSPDERLILTGTGVRKSEGFGKIMMFNSENLEVTRTVSVSQSSVVRVLWHDKLNQIIAGNADGTARVFYDPEVSNKGAKLCASKAPKKRAIDDYEIDRPIITPHALPMFKEEKIKSNKRAQEKMRIDPVASRRPELPMSGPGRGGKVGSSLTQHVLTDVVQDTMRLEDPREALLKYADVVEKDPQWITPAYKRNQPKPVYDNRDDEDSREAKRRK</sequence>
<dbReference type="InterPro" id="IPR051858">
    <property type="entry name" value="WD_repeat_GAD-1"/>
</dbReference>
<dbReference type="Gene3D" id="2.130.10.10">
    <property type="entry name" value="YVTN repeat-like/Quinoprotein amine dehydrogenase"/>
    <property type="match status" value="2"/>
</dbReference>
<proteinExistence type="predicted"/>
<dbReference type="SUPFAM" id="SSF50978">
    <property type="entry name" value="WD40 repeat-like"/>
    <property type="match status" value="1"/>
</dbReference>
<protein>
    <submittedName>
        <fullName evidence="5">Uncharacterized protein</fullName>
    </submittedName>
</protein>
<evidence type="ECO:0000256" key="2">
    <source>
        <dbReference type="ARBA" id="ARBA00022737"/>
    </source>
</evidence>
<feature type="region of interest" description="Disordered" evidence="4">
    <location>
        <begin position="1"/>
        <end position="130"/>
    </location>
</feature>
<keyword evidence="6" id="KW-1185">Reference proteome</keyword>
<evidence type="ECO:0000313" key="5">
    <source>
        <dbReference type="EMBL" id="KAF9582544.1"/>
    </source>
</evidence>
<evidence type="ECO:0000256" key="1">
    <source>
        <dbReference type="ARBA" id="ARBA00022574"/>
    </source>
</evidence>
<dbReference type="InterPro" id="IPR001680">
    <property type="entry name" value="WD40_rpt"/>
</dbReference>
<name>A0A9P6FW95_9FUNG</name>
<dbReference type="OrthoDB" id="10264376at2759"/>
<evidence type="ECO:0000313" key="6">
    <source>
        <dbReference type="Proteomes" id="UP000780801"/>
    </source>
</evidence>
<reference evidence="5" key="1">
    <citation type="journal article" date="2020" name="Fungal Divers.">
        <title>Resolving the Mortierellaceae phylogeny through synthesis of multi-gene phylogenetics and phylogenomics.</title>
        <authorList>
            <person name="Vandepol N."/>
            <person name="Liber J."/>
            <person name="Desiro A."/>
            <person name="Na H."/>
            <person name="Kennedy M."/>
            <person name="Barry K."/>
            <person name="Grigoriev I.V."/>
            <person name="Miller A.N."/>
            <person name="O'Donnell K."/>
            <person name="Stajich J.E."/>
            <person name="Bonito G."/>
        </authorList>
    </citation>
    <scope>NUCLEOTIDE SEQUENCE</scope>
    <source>
        <strain evidence="5">KOD1015</strain>
    </source>
</reference>
<evidence type="ECO:0000256" key="3">
    <source>
        <dbReference type="PROSITE-ProRule" id="PRU00221"/>
    </source>
</evidence>
<dbReference type="InterPro" id="IPR015943">
    <property type="entry name" value="WD40/YVTN_repeat-like_dom_sf"/>
</dbReference>
<evidence type="ECO:0000256" key="4">
    <source>
        <dbReference type="SAM" id="MobiDB-lite"/>
    </source>
</evidence>
<dbReference type="PANTHER" id="PTHR16017">
    <property type="entry name" value="GASTRULATION DEFECTIVE PROTEIN 1-RELATED"/>
    <property type="match status" value="1"/>
</dbReference>
<dbReference type="PROSITE" id="PS50294">
    <property type="entry name" value="WD_REPEATS_REGION"/>
    <property type="match status" value="2"/>
</dbReference>
<dbReference type="PROSITE" id="PS50082">
    <property type="entry name" value="WD_REPEATS_2"/>
    <property type="match status" value="2"/>
</dbReference>
<keyword evidence="1 3" id="KW-0853">WD repeat</keyword>
<dbReference type="Pfam" id="PF00400">
    <property type="entry name" value="WD40"/>
    <property type="match status" value="2"/>
</dbReference>
<comment type="caution">
    <text evidence="5">The sequence shown here is derived from an EMBL/GenBank/DDBJ whole genome shotgun (WGS) entry which is preliminary data.</text>
</comment>
<feature type="repeat" description="WD" evidence="3">
    <location>
        <begin position="245"/>
        <end position="287"/>
    </location>
</feature>
<feature type="repeat" description="WD" evidence="3">
    <location>
        <begin position="144"/>
        <end position="176"/>
    </location>
</feature>
<dbReference type="GO" id="GO:0005634">
    <property type="term" value="C:nucleus"/>
    <property type="evidence" value="ECO:0007669"/>
    <property type="project" value="TreeGrafter"/>
</dbReference>
<organism evidence="5 6">
    <name type="scientific">Lunasporangiospora selenospora</name>
    <dbReference type="NCBI Taxonomy" id="979761"/>
    <lineage>
        <taxon>Eukaryota</taxon>
        <taxon>Fungi</taxon>
        <taxon>Fungi incertae sedis</taxon>
        <taxon>Mucoromycota</taxon>
        <taxon>Mortierellomycotina</taxon>
        <taxon>Mortierellomycetes</taxon>
        <taxon>Mortierellales</taxon>
        <taxon>Mortierellaceae</taxon>
        <taxon>Lunasporangiospora</taxon>
    </lineage>
</organism>
<feature type="compositionally biased region" description="Basic and acidic residues" evidence="4">
    <location>
        <begin position="64"/>
        <end position="77"/>
    </location>
</feature>
<feature type="region of interest" description="Disordered" evidence="4">
    <location>
        <begin position="528"/>
        <end position="558"/>
    </location>
</feature>
<accession>A0A9P6FW95</accession>
<dbReference type="EMBL" id="JAABOA010001012">
    <property type="protein sequence ID" value="KAF9582544.1"/>
    <property type="molecule type" value="Genomic_DNA"/>
</dbReference>
<dbReference type="Proteomes" id="UP000780801">
    <property type="component" value="Unassembled WGS sequence"/>
</dbReference>
<feature type="compositionally biased region" description="Acidic residues" evidence="4">
    <location>
        <begin position="116"/>
        <end position="127"/>
    </location>
</feature>
<dbReference type="GO" id="GO:0035861">
    <property type="term" value="C:site of double-strand break"/>
    <property type="evidence" value="ECO:0007669"/>
    <property type="project" value="TreeGrafter"/>
</dbReference>